<feature type="signal peptide" evidence="1">
    <location>
        <begin position="1"/>
        <end position="21"/>
    </location>
</feature>
<protein>
    <submittedName>
        <fullName evidence="3">Putative secreted protein (Por secretion system target)</fullName>
    </submittedName>
</protein>
<dbReference type="EMBL" id="QREG01000010">
    <property type="protein sequence ID" value="RED98387.1"/>
    <property type="molecule type" value="Genomic_DNA"/>
</dbReference>
<dbReference type="RefSeq" id="WP_115868344.1">
    <property type="nucleotide sequence ID" value="NZ_QREG01000010.1"/>
</dbReference>
<sequence length="476" mass="53989">MRSRVQFIILYSLLFSFSTFAQDATASREVNNKVFMHYMAWYGAGEDGNHWKDGTAQEPIIGFYNSQSWSTHLYHILISSALGVDGMVVNVRTDYDEASLKMLFPSLQRIVDVDADFNYQIAVSYDDQDMTIESVKEELAVLRDDIIGTTDHYLHAGDDPVIFIWNYDGFLSSEDYREAVSATFPTKNAVLLRNEIDFNTTKEAIDSYYPWVQGFDDEGTNWGEGYLDWYYRTLQIREDIAFSTGGVWAGFDDRAASWGQNRWIDRKDGETLQQTWDLIHKYQEESAIKWVILETWNDWNEGTELEPSKEHGFAYATKSAENIAAFKDTTYVVNDSLFSAATKLYFAAEMIETGERDSATFYGFLQDAIGSFIDRDAKGALTSLDQIINPVVALASSQELVVPEIYPNPSFGLVNIPLPNEKAEVTIHDFAGKKVYTQVVDPAQKAIQWNASGAQGLYLIEITTQTQKSVQRLIVQ</sequence>
<feature type="domain" description="Secretion system C-terminal sorting" evidence="2">
    <location>
        <begin position="405"/>
        <end position="475"/>
    </location>
</feature>
<dbReference type="NCBIfam" id="TIGR04183">
    <property type="entry name" value="Por_Secre_tail"/>
    <property type="match status" value="1"/>
</dbReference>
<evidence type="ECO:0000313" key="3">
    <source>
        <dbReference type="EMBL" id="RED98387.1"/>
    </source>
</evidence>
<evidence type="ECO:0000259" key="2">
    <source>
        <dbReference type="Pfam" id="PF18962"/>
    </source>
</evidence>
<dbReference type="InterPro" id="IPR026444">
    <property type="entry name" value="Secre_tail"/>
</dbReference>
<comment type="caution">
    <text evidence="3">The sequence shown here is derived from an EMBL/GenBank/DDBJ whole genome shotgun (WGS) entry which is preliminary data.</text>
</comment>
<accession>A0A3D9L586</accession>
<gene>
    <name evidence="3" type="ORF">C7460_11059</name>
</gene>
<dbReference type="Proteomes" id="UP000256779">
    <property type="component" value="Unassembled WGS sequence"/>
</dbReference>
<evidence type="ECO:0000313" key="4">
    <source>
        <dbReference type="Proteomes" id="UP000256779"/>
    </source>
</evidence>
<dbReference type="Pfam" id="PF18962">
    <property type="entry name" value="Por_Secre_tail"/>
    <property type="match status" value="1"/>
</dbReference>
<keyword evidence="1" id="KW-0732">Signal</keyword>
<proteinExistence type="predicted"/>
<name>A0A3D9L586_MARFU</name>
<feature type="chain" id="PRO_5017670484" evidence="1">
    <location>
        <begin position="22"/>
        <end position="476"/>
    </location>
</feature>
<dbReference type="OrthoDB" id="9816424at2"/>
<dbReference type="AlphaFoldDB" id="A0A3D9L586"/>
<evidence type="ECO:0000256" key="1">
    <source>
        <dbReference type="SAM" id="SignalP"/>
    </source>
</evidence>
<reference evidence="3 4" key="1">
    <citation type="submission" date="2018-07" db="EMBL/GenBank/DDBJ databases">
        <title>Genomic Encyclopedia of Type Strains, Phase IV (KMG-IV): sequencing the most valuable type-strain genomes for metagenomic binning, comparative biology and taxonomic classification.</title>
        <authorList>
            <person name="Goeker M."/>
        </authorList>
    </citation>
    <scope>NUCLEOTIDE SEQUENCE [LARGE SCALE GENOMIC DNA]</scope>
    <source>
        <strain evidence="3 4">DSM 4134</strain>
    </source>
</reference>
<organism evidence="3 4">
    <name type="scientific">Marinoscillum furvescens DSM 4134</name>
    <dbReference type="NCBI Taxonomy" id="1122208"/>
    <lineage>
        <taxon>Bacteria</taxon>
        <taxon>Pseudomonadati</taxon>
        <taxon>Bacteroidota</taxon>
        <taxon>Cytophagia</taxon>
        <taxon>Cytophagales</taxon>
        <taxon>Reichenbachiellaceae</taxon>
        <taxon>Marinoscillum</taxon>
    </lineage>
</organism>
<dbReference type="Gene3D" id="3.20.20.80">
    <property type="entry name" value="Glycosidases"/>
    <property type="match status" value="1"/>
</dbReference>
<keyword evidence="4" id="KW-1185">Reference proteome</keyword>